<evidence type="ECO:0000256" key="3">
    <source>
        <dbReference type="PROSITE-ProRule" id="PRU00023"/>
    </source>
</evidence>
<comment type="caution">
    <text evidence="5">The sequence shown here is derived from an EMBL/GenBank/DDBJ whole genome shotgun (WGS) entry which is preliminary data.</text>
</comment>
<accession>A0A5N8WUR8</accession>
<proteinExistence type="predicted"/>
<feature type="compositionally biased region" description="Pro residues" evidence="4">
    <location>
        <begin position="264"/>
        <end position="277"/>
    </location>
</feature>
<dbReference type="PROSITE" id="PS50297">
    <property type="entry name" value="ANK_REP_REGION"/>
    <property type="match status" value="1"/>
</dbReference>
<name>A0A5N8WUR8_9ACTN</name>
<dbReference type="SUPFAM" id="SSF48403">
    <property type="entry name" value="Ankyrin repeat"/>
    <property type="match status" value="1"/>
</dbReference>
<keyword evidence="1" id="KW-0677">Repeat</keyword>
<dbReference type="EMBL" id="VMNX01000074">
    <property type="protein sequence ID" value="MPY50832.1"/>
    <property type="molecule type" value="Genomic_DNA"/>
</dbReference>
<dbReference type="AlphaFoldDB" id="A0A5N8WUR8"/>
<gene>
    <name evidence="5" type="ORF">FPZ41_20530</name>
</gene>
<protein>
    <submittedName>
        <fullName evidence="5">Uncharacterized protein</fullName>
    </submittedName>
</protein>
<evidence type="ECO:0000313" key="6">
    <source>
        <dbReference type="Proteomes" id="UP000373149"/>
    </source>
</evidence>
<feature type="repeat" description="ANK" evidence="3">
    <location>
        <begin position="73"/>
        <end position="105"/>
    </location>
</feature>
<evidence type="ECO:0000256" key="2">
    <source>
        <dbReference type="ARBA" id="ARBA00023043"/>
    </source>
</evidence>
<dbReference type="InterPro" id="IPR036770">
    <property type="entry name" value="Ankyrin_rpt-contain_sf"/>
</dbReference>
<evidence type="ECO:0000256" key="1">
    <source>
        <dbReference type="ARBA" id="ARBA00022737"/>
    </source>
</evidence>
<organism evidence="5 6">
    <name type="scientific">Streptomyces acidicola</name>
    <dbReference type="NCBI Taxonomy" id="2596892"/>
    <lineage>
        <taxon>Bacteria</taxon>
        <taxon>Bacillati</taxon>
        <taxon>Actinomycetota</taxon>
        <taxon>Actinomycetes</taxon>
        <taxon>Kitasatosporales</taxon>
        <taxon>Streptomycetaceae</taxon>
        <taxon>Streptomyces</taxon>
    </lineage>
</organism>
<dbReference type="InterPro" id="IPR002110">
    <property type="entry name" value="Ankyrin_rpt"/>
</dbReference>
<feature type="repeat" description="ANK" evidence="3">
    <location>
        <begin position="106"/>
        <end position="138"/>
    </location>
</feature>
<feature type="region of interest" description="Disordered" evidence="4">
    <location>
        <begin position="251"/>
        <end position="277"/>
    </location>
</feature>
<dbReference type="InterPro" id="IPR050745">
    <property type="entry name" value="Multifunctional_regulatory"/>
</dbReference>
<evidence type="ECO:0000256" key="4">
    <source>
        <dbReference type="SAM" id="MobiDB-lite"/>
    </source>
</evidence>
<dbReference type="PROSITE" id="PS50088">
    <property type="entry name" value="ANK_REPEAT"/>
    <property type="match status" value="2"/>
</dbReference>
<evidence type="ECO:0000313" key="5">
    <source>
        <dbReference type="EMBL" id="MPY50832.1"/>
    </source>
</evidence>
<dbReference type="PANTHER" id="PTHR24189:SF50">
    <property type="entry name" value="ANKYRIN REPEAT AND SOCS BOX PROTEIN 2"/>
    <property type="match status" value="1"/>
</dbReference>
<sequence>MSEHEPPTGPGLFTAVYEDDEDAVVRLLRAGASPEATDEDGQSVLYLTTVSDMPGIARLLLAAGADPDRLSAGTDSPLCGAACGGHTEVVRALLAAGATPDLEEELGFTALTWAVQRGNADVVAALLEHGADPDRPTPAGEPPLVAAARRGSPSCVRALLGHGAHARAEALAEAHRWLTLDVASELRSGLERAYGPGNEVTTHRVPEDGGITVVVELRTGGRTVAGNDQQTGHAEIVELLRGALAEGIGPLAAPPEVDAHVTPPRTPASEAPPPPGV</sequence>
<dbReference type="Gene3D" id="1.25.40.20">
    <property type="entry name" value="Ankyrin repeat-containing domain"/>
    <property type="match status" value="1"/>
</dbReference>
<dbReference type="PANTHER" id="PTHR24189">
    <property type="entry name" value="MYOTROPHIN"/>
    <property type="match status" value="1"/>
</dbReference>
<dbReference type="Proteomes" id="UP000373149">
    <property type="component" value="Unassembled WGS sequence"/>
</dbReference>
<dbReference type="Pfam" id="PF12796">
    <property type="entry name" value="Ank_2"/>
    <property type="match status" value="1"/>
</dbReference>
<keyword evidence="6" id="KW-1185">Reference proteome</keyword>
<reference evidence="5 6" key="1">
    <citation type="submission" date="2019-09" db="EMBL/GenBank/DDBJ databases">
        <authorList>
            <person name="Duangmal K."/>
            <person name="Teo W.F.A."/>
            <person name="Lipun K."/>
        </authorList>
    </citation>
    <scope>NUCLEOTIDE SEQUENCE [LARGE SCALE GENOMIC DNA]</scope>
    <source>
        <strain evidence="5 6">K1PN6</strain>
    </source>
</reference>
<dbReference type="SMART" id="SM00248">
    <property type="entry name" value="ANK"/>
    <property type="match status" value="5"/>
</dbReference>
<keyword evidence="2 3" id="KW-0040">ANK repeat</keyword>
<dbReference type="RefSeq" id="WP_152864649.1">
    <property type="nucleotide sequence ID" value="NZ_VMNX01000074.1"/>
</dbReference>